<dbReference type="RefSeq" id="WP_168963731.1">
    <property type="nucleotide sequence ID" value="NZ_JABAEW010000054.1"/>
</dbReference>
<reference evidence="1 2" key="1">
    <citation type="submission" date="2020-04" db="EMBL/GenBank/DDBJ databases">
        <authorList>
            <person name="Hitch T.C.A."/>
            <person name="Wylensek D."/>
            <person name="Clavel T."/>
        </authorList>
    </citation>
    <scope>NUCLEOTIDE SEQUENCE [LARGE SCALE GENOMIC DNA]</scope>
    <source>
        <strain evidence="1 2">COR2-253-APC-1A</strain>
    </source>
</reference>
<dbReference type="SUPFAM" id="SSF51445">
    <property type="entry name" value="(Trans)glycosidases"/>
    <property type="match status" value="1"/>
</dbReference>
<name>A0A848AYS7_9BACT</name>
<protein>
    <submittedName>
        <fullName evidence="1">Uncharacterized protein</fullName>
    </submittedName>
</protein>
<accession>A0A848AYS7</accession>
<evidence type="ECO:0000313" key="1">
    <source>
        <dbReference type="EMBL" id="NMD88685.1"/>
    </source>
</evidence>
<dbReference type="AlphaFoldDB" id="A0A848AYS7"/>
<sequence length="776" mass="87873">MLKYIPSGADETTPSRSEYFSWINNTNEGATEAMTLANLNFFAFLRETFSMQLDIYAFDAGAIDGKGFYGRTDSPRFRKQFPHGLALPAGIAAETGTRLGVWGGPDGFGTTDEEAQSRIDQMVELCRKFHFALFKFDSVCGTLRPEKEKYFIRMMQECRRYSPDLILLNHRLELQEGLPYATTFLWEGAESYIDVHCANPVTAPHHRAGALMRGVTPGLKRLVEDHGVCLSSCMDGWEDDLVLHAFNRSLILAPEIYGNPWLLRDDELPKLARYFNLHRKFREILISGMELPASQYGPHAISRGNAGQRLITLRNLDWKPCRYRLSADESIGLAPLEDLEIRLFHPYEFRFSPIRYGESIEIPVEPFRVVLIYVGSTLQDEPQITGIPYRVRKHNSEKIELELLLEPGSRQKLAIENAGKFAEIRLDGVSVEATVQHPAMLVGSPKTFLNMERCLRLPPFQIQPAVPVGLQRAGYEAAVFSADNNALEVRSLKRAGATRYPAVQAARDAFFNQPDFRGRGLWDRFLFDGDSATGFWPSHRFHRTPLSDACLRIDLGKSVFLGTLQLDCGDRRGLEPLLAEEAATLWISEDFHRWEKVEFITAPQMAIAVNRQTRYLKIPDCPGFLRSLSGTSPAGEALDTSAWRVSNLFSVHKQIHKLWTQEIDLGEFRDDSYLAVALNGTHGIEGAYVIFDCDGVLFGCPDRAPSFPANPWEFPPVECDSNYTYYFPLSQCRGYRKMQILVLGCDTEHLEFEPAAYLCCPPDSGFERRQLTLKWN</sequence>
<comment type="caution">
    <text evidence="1">The sequence shown here is derived from an EMBL/GenBank/DDBJ whole genome shotgun (WGS) entry which is preliminary data.</text>
</comment>
<gene>
    <name evidence="1" type="ORF">HF882_19035</name>
</gene>
<proteinExistence type="predicted"/>
<dbReference type="InterPro" id="IPR017853">
    <property type="entry name" value="GH"/>
</dbReference>
<evidence type="ECO:0000313" key="2">
    <source>
        <dbReference type="Proteomes" id="UP000576225"/>
    </source>
</evidence>
<dbReference type="Proteomes" id="UP000576225">
    <property type="component" value="Unassembled WGS sequence"/>
</dbReference>
<organism evidence="1 2">
    <name type="scientific">Victivallis vadensis</name>
    <dbReference type="NCBI Taxonomy" id="172901"/>
    <lineage>
        <taxon>Bacteria</taxon>
        <taxon>Pseudomonadati</taxon>
        <taxon>Lentisphaerota</taxon>
        <taxon>Lentisphaeria</taxon>
        <taxon>Victivallales</taxon>
        <taxon>Victivallaceae</taxon>
        <taxon>Victivallis</taxon>
    </lineage>
</organism>
<dbReference type="EMBL" id="JABAEW010000054">
    <property type="protein sequence ID" value="NMD88685.1"/>
    <property type="molecule type" value="Genomic_DNA"/>
</dbReference>